<keyword evidence="3" id="KW-1185">Reference proteome</keyword>
<gene>
    <name evidence="2" type="ORF">PWYN_09215</name>
</gene>
<dbReference type="GO" id="GO:0008999">
    <property type="term" value="F:protein-N-terminal-alanine acetyltransferase activity"/>
    <property type="evidence" value="ECO:0007669"/>
    <property type="project" value="TreeGrafter"/>
</dbReference>
<evidence type="ECO:0000259" key="1">
    <source>
        <dbReference type="PROSITE" id="PS51186"/>
    </source>
</evidence>
<dbReference type="InterPro" id="IPR016181">
    <property type="entry name" value="Acyl_CoA_acyltransferase"/>
</dbReference>
<sequence>MERGGCILSNGYVPVLNGQRLLLRAISLDDAEALFHCWSHPEVSHWLGTPILSSVTETRELIVRLLELAQENESLRFSIVLPEGTVIGSCGFNNWQLEGAYRGELGCELRPEFWGNGYMSEALRLLLKFGFESMGLNRIEVICHPGNARAAKLFTKLGFTQEGILRQYRHTEAGFQDVAMYSLLNTDGWQN</sequence>
<dbReference type="OrthoDB" id="9785602at2"/>
<reference evidence="2 3" key="2">
    <citation type="submission" date="2014-10" db="EMBL/GenBank/DDBJ databases">
        <title>Comparative genomics of the Paenibacillus odorifer group.</title>
        <authorList>
            <person name="Tsai Y.-C."/>
            <person name="Martin N."/>
            <person name="Korlach J."/>
            <person name="Wiedmann M."/>
        </authorList>
    </citation>
    <scope>NUCLEOTIDE SEQUENCE [LARGE SCALE GENOMIC DNA]</scope>
    <source>
        <strain evidence="2 3">DSM 18334</strain>
    </source>
</reference>
<name>A0A098MBT9_9BACL</name>
<dbReference type="eggNOG" id="COG1670">
    <property type="taxonomic scope" value="Bacteria"/>
</dbReference>
<dbReference type="STRING" id="268407.PWYN_09215"/>
<dbReference type="PROSITE" id="PS51186">
    <property type="entry name" value="GNAT"/>
    <property type="match status" value="1"/>
</dbReference>
<dbReference type="InterPro" id="IPR051531">
    <property type="entry name" value="N-acetyltransferase"/>
</dbReference>
<dbReference type="Pfam" id="PF13302">
    <property type="entry name" value="Acetyltransf_3"/>
    <property type="match status" value="1"/>
</dbReference>
<dbReference type="AlphaFoldDB" id="A0A098MBT9"/>
<proteinExistence type="predicted"/>
<reference evidence="2 3" key="1">
    <citation type="submission" date="2014-08" db="EMBL/GenBank/DDBJ databases">
        <authorList>
            <person name="den Bakker H.C."/>
        </authorList>
    </citation>
    <scope>NUCLEOTIDE SEQUENCE [LARGE SCALE GENOMIC DNA]</scope>
    <source>
        <strain evidence="2 3">DSM 18334</strain>
    </source>
</reference>
<dbReference type="Proteomes" id="UP000029734">
    <property type="component" value="Unassembled WGS sequence"/>
</dbReference>
<organism evidence="2 3">
    <name type="scientific">Paenibacillus wynnii</name>
    <dbReference type="NCBI Taxonomy" id="268407"/>
    <lineage>
        <taxon>Bacteria</taxon>
        <taxon>Bacillati</taxon>
        <taxon>Bacillota</taxon>
        <taxon>Bacilli</taxon>
        <taxon>Bacillales</taxon>
        <taxon>Paenibacillaceae</taxon>
        <taxon>Paenibacillus</taxon>
    </lineage>
</organism>
<dbReference type="PANTHER" id="PTHR43792:SF9">
    <property type="entry name" value="RIBOSOMAL-PROTEIN-ALANINE ACETYLTRANSFERASE"/>
    <property type="match status" value="1"/>
</dbReference>
<evidence type="ECO:0000313" key="3">
    <source>
        <dbReference type="Proteomes" id="UP000029734"/>
    </source>
</evidence>
<accession>A0A098MBT9</accession>
<dbReference type="PANTHER" id="PTHR43792">
    <property type="entry name" value="GNAT FAMILY, PUTATIVE (AFU_ORTHOLOGUE AFUA_3G00765)-RELATED-RELATED"/>
    <property type="match status" value="1"/>
</dbReference>
<dbReference type="Gene3D" id="3.40.630.30">
    <property type="match status" value="1"/>
</dbReference>
<dbReference type="GO" id="GO:0005737">
    <property type="term" value="C:cytoplasm"/>
    <property type="evidence" value="ECO:0007669"/>
    <property type="project" value="TreeGrafter"/>
</dbReference>
<comment type="caution">
    <text evidence="2">The sequence shown here is derived from an EMBL/GenBank/DDBJ whole genome shotgun (WGS) entry which is preliminary data.</text>
</comment>
<protein>
    <recommendedName>
        <fullName evidence="1">N-acetyltransferase domain-containing protein</fullName>
    </recommendedName>
</protein>
<feature type="domain" description="N-acetyltransferase" evidence="1">
    <location>
        <begin position="21"/>
        <end position="185"/>
    </location>
</feature>
<dbReference type="InterPro" id="IPR000182">
    <property type="entry name" value="GNAT_dom"/>
</dbReference>
<dbReference type="EMBL" id="JQCR01000002">
    <property type="protein sequence ID" value="KGE19496.1"/>
    <property type="molecule type" value="Genomic_DNA"/>
</dbReference>
<dbReference type="SUPFAM" id="SSF55729">
    <property type="entry name" value="Acyl-CoA N-acyltransferases (Nat)"/>
    <property type="match status" value="1"/>
</dbReference>
<evidence type="ECO:0000313" key="2">
    <source>
        <dbReference type="EMBL" id="KGE19496.1"/>
    </source>
</evidence>